<sequence>MDQAMTPCISKPYVFCFLRIIHVHTNSLTLVRAWKLYCTNTALSTFQQTYFVQNKKGKKDRRHQTDVITQAASSSLWARRSAQFILVS</sequence>
<protein>
    <submittedName>
        <fullName evidence="1">Uncharacterized protein</fullName>
    </submittedName>
</protein>
<organism evidence="1">
    <name type="scientific">Panicum hallii</name>
    <dbReference type="NCBI Taxonomy" id="206008"/>
    <lineage>
        <taxon>Eukaryota</taxon>
        <taxon>Viridiplantae</taxon>
        <taxon>Streptophyta</taxon>
        <taxon>Embryophyta</taxon>
        <taxon>Tracheophyta</taxon>
        <taxon>Spermatophyta</taxon>
        <taxon>Magnoliopsida</taxon>
        <taxon>Liliopsida</taxon>
        <taxon>Poales</taxon>
        <taxon>Poaceae</taxon>
        <taxon>PACMAD clade</taxon>
        <taxon>Panicoideae</taxon>
        <taxon>Panicodae</taxon>
        <taxon>Paniceae</taxon>
        <taxon>Panicinae</taxon>
        <taxon>Panicum</taxon>
        <taxon>Panicum sect. Panicum</taxon>
    </lineage>
</organism>
<evidence type="ECO:0000313" key="1">
    <source>
        <dbReference type="EMBL" id="PVH65813.1"/>
    </source>
</evidence>
<dbReference type="Gramene" id="PVH65813">
    <property type="protein sequence ID" value="PVH65813"/>
    <property type="gene ID" value="PAHAL_1G082900"/>
</dbReference>
<dbReference type="EMBL" id="CM008046">
    <property type="protein sequence ID" value="PVH65813.1"/>
    <property type="molecule type" value="Genomic_DNA"/>
</dbReference>
<dbReference type="Proteomes" id="UP000243499">
    <property type="component" value="Chromosome 1"/>
</dbReference>
<gene>
    <name evidence="1" type="ORF">PAHAL_1G082900</name>
</gene>
<reference evidence="1" key="1">
    <citation type="submission" date="2018-04" db="EMBL/GenBank/DDBJ databases">
        <title>WGS assembly of Panicum hallii.</title>
        <authorList>
            <person name="Lovell J."/>
            <person name="Jenkins J."/>
            <person name="Lowry D."/>
            <person name="Mamidi S."/>
            <person name="Sreedasyam A."/>
            <person name="Weng X."/>
            <person name="Barry K."/>
            <person name="Bonette J."/>
            <person name="Campitelli B."/>
            <person name="Daum C."/>
            <person name="Gordon S."/>
            <person name="Gould B."/>
            <person name="Lipzen A."/>
            <person name="Macqueen A."/>
            <person name="Palacio-Mejia J."/>
            <person name="Plott C."/>
            <person name="Shakirov E."/>
            <person name="Shu S."/>
            <person name="Yoshinaga Y."/>
            <person name="Zane M."/>
            <person name="Rokhsar D."/>
            <person name="Grimwood J."/>
            <person name="Schmutz J."/>
            <person name="Juenger T."/>
        </authorList>
    </citation>
    <scope>NUCLEOTIDE SEQUENCE [LARGE SCALE GENOMIC DNA]</scope>
    <source>
        <strain evidence="1">FIL2</strain>
    </source>
</reference>
<proteinExistence type="predicted"/>
<dbReference type="AlphaFoldDB" id="A0A2T8KUF5"/>
<accession>A0A2T8KUF5</accession>
<name>A0A2T8KUF5_9POAL</name>